<gene>
    <name evidence="2" type="ORF">MSAN_01992000</name>
</gene>
<proteinExistence type="predicted"/>
<dbReference type="EMBL" id="JACAZH010000024">
    <property type="protein sequence ID" value="KAF7342768.1"/>
    <property type="molecule type" value="Genomic_DNA"/>
</dbReference>
<dbReference type="AlphaFoldDB" id="A0A8H6XJK7"/>
<dbReference type="OrthoDB" id="10069349at2759"/>
<feature type="region of interest" description="Disordered" evidence="1">
    <location>
        <begin position="1042"/>
        <end position="1108"/>
    </location>
</feature>
<evidence type="ECO:0000256" key="1">
    <source>
        <dbReference type="SAM" id="MobiDB-lite"/>
    </source>
</evidence>
<keyword evidence="3" id="KW-1185">Reference proteome</keyword>
<name>A0A8H6XJK7_9AGAR</name>
<sequence length="1156" mass="126123">MVDMIGENDIVTARPGSPVKIPSNSEEAIPNIHLADMVQDDPIPRFRLGFVTAENAFSHAKQTPKEQSEATNGTLAFDGEMISGNITLGELQKEAVRVLKWASPNAMDVDDDGPCAHEGELNCSCHISQEVEQHGLADTLHCRFTVNGSSCMNPECPYSHVKLDGPNTAAPPNCSLCEEALGFPCPSCLARSHEAGETPDSVVLCPLVQNAGCSHLHHAHCIGARYDPRPLSCPSGCPINRFPREAANFSIAGSGPHLILVWDGDRIDKIPMHSSLYNSHSDIVSLTTEAIISVVETFLEERGFALPGLSMRIHSRNADSETVRFTQSTLVSVCPASSHLNQGHRRFPLFWQIYIRNIIESVPRASTAPFSVDLHNAHAPISACKCTPIHRLFASPSKSRLSEQTSNINTLWLYAVRRNTESKPADSDAGEKRGTLSKQSAYLSDAAWQPSVVQTPRGMAALLSSFISFQPFGRAEGHCGGAKGSRDRVYCAPFSPCYQDVGWIAVQQGTATGGESGSRSVAISRAERLFGAWTCCDYHSRDATLSTKVRILLAYVASASDADSTAIAQRPVEEVSVVCTLSRKRLRDPVLLNSAVVDRSVALLHHRGGALFRPNYSTPASTSPVVQELSDTDPIVALLPCLPGLSDASVLFLRVNDIGSAPRAFMSPLDSAARDFVSAIRRANHTDLVTQGPLELKSIEVVPPRIVVDQNGFLAVFTGRGCGTSRDVNFFRPSHGGDTEVDVNDVGHALQKVIKLREAEDTWQVDSFGGVVNISRPPDEREDLLGLGEHDIEMPDAIESYSADWQGFDSDDEAALQQLPPGEEGYLHSHAGKEGTFNEIYEKCRPGRGDPRRRAMRVQNTITAWKEQIQHLTDAYLQLKHDGPLGSELYTGTEGWNIEVLGFDEYGARHFLHPHGSKCTNATLIRHGYIGASPEKVSLAFPLRLFEVYRQIHRVCPRYSLSALSTTLTNLHEHTRRAPLAEQLSTAYDAYLEILREVDNRVQKRHGPRCAMVHPECQSRPDNRASTSFRWLSPDQVDMFKDEVVNSRNRARSKKVSSSKPAGTSVPAPAPPNPIPAAPLASTSGAISDSHPSSEDTAQTSVAEEDDDGDIAWLNVNELNAAESDELAQCLDTCVERWKAAGPEFAVMGMRLSCVT</sequence>
<evidence type="ECO:0000313" key="2">
    <source>
        <dbReference type="EMBL" id="KAF7342768.1"/>
    </source>
</evidence>
<evidence type="ECO:0000313" key="3">
    <source>
        <dbReference type="Proteomes" id="UP000623467"/>
    </source>
</evidence>
<protein>
    <submittedName>
        <fullName evidence="2">Uncharacterized protein</fullName>
    </submittedName>
</protein>
<feature type="compositionally biased region" description="Pro residues" evidence="1">
    <location>
        <begin position="1068"/>
        <end position="1077"/>
    </location>
</feature>
<reference evidence="2" key="1">
    <citation type="submission" date="2020-05" db="EMBL/GenBank/DDBJ databases">
        <title>Mycena genomes resolve the evolution of fungal bioluminescence.</title>
        <authorList>
            <person name="Tsai I.J."/>
        </authorList>
    </citation>
    <scope>NUCLEOTIDE SEQUENCE</scope>
    <source>
        <strain evidence="2">160909Yilan</strain>
    </source>
</reference>
<organism evidence="2 3">
    <name type="scientific">Mycena sanguinolenta</name>
    <dbReference type="NCBI Taxonomy" id="230812"/>
    <lineage>
        <taxon>Eukaryota</taxon>
        <taxon>Fungi</taxon>
        <taxon>Dikarya</taxon>
        <taxon>Basidiomycota</taxon>
        <taxon>Agaricomycotina</taxon>
        <taxon>Agaricomycetes</taxon>
        <taxon>Agaricomycetidae</taxon>
        <taxon>Agaricales</taxon>
        <taxon>Marasmiineae</taxon>
        <taxon>Mycenaceae</taxon>
        <taxon>Mycena</taxon>
    </lineage>
</organism>
<accession>A0A8H6XJK7</accession>
<feature type="compositionally biased region" description="Polar residues" evidence="1">
    <location>
        <begin position="1082"/>
        <end position="1102"/>
    </location>
</feature>
<dbReference type="Proteomes" id="UP000623467">
    <property type="component" value="Unassembled WGS sequence"/>
</dbReference>
<comment type="caution">
    <text evidence="2">The sequence shown here is derived from an EMBL/GenBank/DDBJ whole genome shotgun (WGS) entry which is preliminary data.</text>
</comment>